<sequence length="95" mass="11708">MFKRQLSMSSYMMFYVWSRHSAFKWSVFRPVVKVVRFTIGTTAKLKLLRNFFWSQNQIPLLTFLQFHCTSWHWLHYQEFLPTPFQNIYMMKVFPA</sequence>
<reference evidence="1" key="1">
    <citation type="submission" date="2015-07" db="EMBL/GenBank/DDBJ databases">
        <title>MeaNS - Measles Nucleotide Surveillance Program.</title>
        <authorList>
            <person name="Tran T."/>
            <person name="Druce J."/>
        </authorList>
    </citation>
    <scope>NUCLEOTIDE SEQUENCE</scope>
    <source>
        <strain evidence="1">UCB-OBI-ISO-001</strain>
        <tissue evidence="1">Gonad</tissue>
    </source>
</reference>
<protein>
    <submittedName>
        <fullName evidence="1">Uncharacterized protein</fullName>
    </submittedName>
</protein>
<dbReference type="AlphaFoldDB" id="A0A0L8I1H1"/>
<organism evidence="1">
    <name type="scientific">Octopus bimaculoides</name>
    <name type="common">California two-spotted octopus</name>
    <dbReference type="NCBI Taxonomy" id="37653"/>
    <lineage>
        <taxon>Eukaryota</taxon>
        <taxon>Metazoa</taxon>
        <taxon>Spiralia</taxon>
        <taxon>Lophotrochozoa</taxon>
        <taxon>Mollusca</taxon>
        <taxon>Cephalopoda</taxon>
        <taxon>Coleoidea</taxon>
        <taxon>Octopodiformes</taxon>
        <taxon>Octopoda</taxon>
        <taxon>Incirrata</taxon>
        <taxon>Octopodidae</taxon>
        <taxon>Octopus</taxon>
    </lineage>
</organism>
<accession>A0A0L8I1H1</accession>
<gene>
    <name evidence="1" type="ORF">OCBIM_22038892mg</name>
</gene>
<name>A0A0L8I1H1_OCTBM</name>
<proteinExistence type="predicted"/>
<dbReference type="EMBL" id="KQ416771">
    <property type="protein sequence ID" value="KOF95271.1"/>
    <property type="molecule type" value="Genomic_DNA"/>
</dbReference>
<evidence type="ECO:0000313" key="1">
    <source>
        <dbReference type="EMBL" id="KOF95271.1"/>
    </source>
</evidence>